<accession>A0A545AI31</accession>
<proteinExistence type="inferred from homology"/>
<comment type="similarity">
    <text evidence="1">Belongs to the short-chain dehydrogenases/reductases (SDR) family.</text>
</comment>
<evidence type="ECO:0000256" key="2">
    <source>
        <dbReference type="ARBA" id="ARBA00023002"/>
    </source>
</evidence>
<dbReference type="RefSeq" id="WP_142708581.1">
    <property type="nucleotide sequence ID" value="NZ_VIRS01000031.1"/>
</dbReference>
<organism evidence="3 4">
    <name type="scientific">Cryptosporangium phraense</name>
    <dbReference type="NCBI Taxonomy" id="2593070"/>
    <lineage>
        <taxon>Bacteria</taxon>
        <taxon>Bacillati</taxon>
        <taxon>Actinomycetota</taxon>
        <taxon>Actinomycetes</taxon>
        <taxon>Cryptosporangiales</taxon>
        <taxon>Cryptosporangiaceae</taxon>
        <taxon>Cryptosporangium</taxon>
    </lineage>
</organism>
<reference evidence="3 4" key="1">
    <citation type="submission" date="2019-07" db="EMBL/GenBank/DDBJ databases">
        <title>Cryptosporangium phraense sp. nov., isolated from plant litter.</title>
        <authorList>
            <person name="Suriyachadkun C."/>
        </authorList>
    </citation>
    <scope>NUCLEOTIDE SEQUENCE [LARGE SCALE GENOMIC DNA]</scope>
    <source>
        <strain evidence="3 4">A-T 5661</strain>
    </source>
</reference>
<dbReference type="PRINTS" id="PR00081">
    <property type="entry name" value="GDHRDH"/>
</dbReference>
<keyword evidence="2" id="KW-0560">Oxidoreductase</keyword>
<dbReference type="InParanoid" id="A0A545AI31"/>
<dbReference type="Pfam" id="PF00106">
    <property type="entry name" value="adh_short"/>
    <property type="match status" value="1"/>
</dbReference>
<dbReference type="EMBL" id="VIRS01000031">
    <property type="protein sequence ID" value="TQS40976.1"/>
    <property type="molecule type" value="Genomic_DNA"/>
</dbReference>
<dbReference type="Proteomes" id="UP000317982">
    <property type="component" value="Unassembled WGS sequence"/>
</dbReference>
<dbReference type="OrthoDB" id="3237043at2"/>
<gene>
    <name evidence="3" type="ORF">FL583_31850</name>
</gene>
<evidence type="ECO:0000256" key="1">
    <source>
        <dbReference type="ARBA" id="ARBA00006484"/>
    </source>
</evidence>
<name>A0A545AI31_9ACTN</name>
<dbReference type="SUPFAM" id="SSF51735">
    <property type="entry name" value="NAD(P)-binding Rossmann-fold domains"/>
    <property type="match status" value="1"/>
</dbReference>
<protein>
    <submittedName>
        <fullName evidence="3">SDR family NAD(P)-dependent oxidoreductase</fullName>
    </submittedName>
</protein>
<dbReference type="InterPro" id="IPR002347">
    <property type="entry name" value="SDR_fam"/>
</dbReference>
<dbReference type="AlphaFoldDB" id="A0A545AI31"/>
<dbReference type="PANTHER" id="PTHR24320:SF148">
    <property type="entry name" value="NAD(P)-BINDING ROSSMANN-FOLD SUPERFAMILY PROTEIN"/>
    <property type="match status" value="1"/>
</dbReference>
<evidence type="ECO:0000313" key="3">
    <source>
        <dbReference type="EMBL" id="TQS40976.1"/>
    </source>
</evidence>
<evidence type="ECO:0000313" key="4">
    <source>
        <dbReference type="Proteomes" id="UP000317982"/>
    </source>
</evidence>
<dbReference type="InterPro" id="IPR036291">
    <property type="entry name" value="NAD(P)-bd_dom_sf"/>
</dbReference>
<sequence>MMSQKSIALVTGATGGMGRVLVRSLAGAGNTVVAVARSAARADELREAVAPLPVEVLIGDLSSRDDVFRLAQRFTTLNLLINNAGAHFRHRTVNADGIEMHVAVNYLGGYLLTELLRPALLAGAPARVVNVVSASLADTRQVKIRRRPRPVGLGDLRALTDVNPEAGFTAYARSKLLTLMAGYRLAEELDGTGVTVNSVHPGVVGTDIVDDMTPAYLRLFGGLIKRSLLTPEEGAASILRVAGLSGVTGRYFDRDVEARSSEVSYDRALQERLLAISRPYLS</sequence>
<dbReference type="Gene3D" id="3.40.50.720">
    <property type="entry name" value="NAD(P)-binding Rossmann-like Domain"/>
    <property type="match status" value="1"/>
</dbReference>
<keyword evidence="4" id="KW-1185">Reference proteome</keyword>
<dbReference type="PANTHER" id="PTHR24320">
    <property type="entry name" value="RETINOL DEHYDROGENASE"/>
    <property type="match status" value="1"/>
</dbReference>
<dbReference type="GO" id="GO:0016491">
    <property type="term" value="F:oxidoreductase activity"/>
    <property type="evidence" value="ECO:0007669"/>
    <property type="project" value="UniProtKB-KW"/>
</dbReference>
<comment type="caution">
    <text evidence="3">The sequence shown here is derived from an EMBL/GenBank/DDBJ whole genome shotgun (WGS) entry which is preliminary data.</text>
</comment>